<keyword evidence="1" id="KW-0472">Membrane</keyword>
<name>A0A4T2C2S6_9MICO</name>
<sequence>MQTATARIGVSAARSSLGRWRVVDIIVASVIGVAAGLIFWGWGLAYNPIGTPLEAALPGLQGLVNGGWLFAGVLGALVIRKPGAALYTELVAAIVSALIGTQWGPWTLVSGLTQGIGAEIVFALFLYSSYRLGVALLAGVGAAVALSITDLIVSYPGSDTPFIIIYTVTSIISGVVIAGLLSWLAMRGIARTGALSRFASGRESAVRV</sequence>
<gene>
    <name evidence="2" type="ORF">D4765_06920</name>
</gene>
<proteinExistence type="predicted"/>
<feature type="transmembrane region" description="Helical" evidence="1">
    <location>
        <begin position="21"/>
        <end position="42"/>
    </location>
</feature>
<dbReference type="OrthoDB" id="8017424at2"/>
<reference evidence="2 3" key="1">
    <citation type="journal article" date="2019" name="Microorganisms">
        <title>Systematic Affiliation and Genome Analysis of Subtercola vilae DB165(T) with Particular Emphasis on Cold Adaptation of an Isolate from a High-Altitude Cold Volcano Lake.</title>
        <authorList>
            <person name="Villalobos A.S."/>
            <person name="Wiese J."/>
            <person name="Imhoff J.F."/>
            <person name="Dorador C."/>
            <person name="Keller A."/>
            <person name="Hentschel U."/>
        </authorList>
    </citation>
    <scope>NUCLEOTIDE SEQUENCE [LARGE SCALE GENOMIC DNA]</scope>
    <source>
        <strain evidence="2 3">DB165</strain>
    </source>
</reference>
<dbReference type="EMBL" id="QYRT01000009">
    <property type="protein sequence ID" value="TIH38307.1"/>
    <property type="molecule type" value="Genomic_DNA"/>
</dbReference>
<feature type="transmembrane region" description="Helical" evidence="1">
    <location>
        <begin position="163"/>
        <end position="186"/>
    </location>
</feature>
<feature type="transmembrane region" description="Helical" evidence="1">
    <location>
        <begin position="134"/>
        <end position="157"/>
    </location>
</feature>
<feature type="transmembrane region" description="Helical" evidence="1">
    <location>
        <begin position="62"/>
        <end position="79"/>
    </location>
</feature>
<dbReference type="Pfam" id="PF09819">
    <property type="entry name" value="ABC_cobalt"/>
    <property type="match status" value="1"/>
</dbReference>
<dbReference type="AlphaFoldDB" id="A0A4T2C2S6"/>
<organism evidence="2 3">
    <name type="scientific">Subtercola vilae</name>
    <dbReference type="NCBI Taxonomy" id="2056433"/>
    <lineage>
        <taxon>Bacteria</taxon>
        <taxon>Bacillati</taxon>
        <taxon>Actinomycetota</taxon>
        <taxon>Actinomycetes</taxon>
        <taxon>Micrococcales</taxon>
        <taxon>Microbacteriaceae</taxon>
        <taxon>Subtercola</taxon>
    </lineage>
</organism>
<protein>
    <submittedName>
        <fullName evidence="2">Uncharacterized protein</fullName>
    </submittedName>
</protein>
<dbReference type="Proteomes" id="UP000306192">
    <property type="component" value="Unassembled WGS sequence"/>
</dbReference>
<keyword evidence="1" id="KW-1133">Transmembrane helix</keyword>
<evidence type="ECO:0000313" key="2">
    <source>
        <dbReference type="EMBL" id="TIH38307.1"/>
    </source>
</evidence>
<feature type="transmembrane region" description="Helical" evidence="1">
    <location>
        <begin position="86"/>
        <end position="103"/>
    </location>
</feature>
<evidence type="ECO:0000256" key="1">
    <source>
        <dbReference type="SAM" id="Phobius"/>
    </source>
</evidence>
<evidence type="ECO:0000313" key="3">
    <source>
        <dbReference type="Proteomes" id="UP000306192"/>
    </source>
</evidence>
<dbReference type="RefSeq" id="WP_136641554.1">
    <property type="nucleotide sequence ID" value="NZ_QYRT01000009.1"/>
</dbReference>
<accession>A0A4T2C2S6</accession>
<keyword evidence="1" id="KW-0812">Transmembrane</keyword>
<feature type="transmembrane region" description="Helical" evidence="1">
    <location>
        <begin position="109"/>
        <end position="127"/>
    </location>
</feature>
<comment type="caution">
    <text evidence="2">The sequence shown here is derived from an EMBL/GenBank/DDBJ whole genome shotgun (WGS) entry which is preliminary data.</text>
</comment>
<dbReference type="InterPro" id="IPR017195">
    <property type="entry name" value="ABC_thiamin-permease_prd"/>
</dbReference>
<keyword evidence="3" id="KW-1185">Reference proteome</keyword>
<dbReference type="PIRSF" id="PIRSF037394">
    <property type="entry name" value="ABC_thiamine-permease_YkoE_prd"/>
    <property type="match status" value="1"/>
</dbReference>